<evidence type="ECO:0000313" key="2">
    <source>
        <dbReference type="EMBL" id="KAF2577861.1"/>
    </source>
</evidence>
<organism evidence="2 3">
    <name type="scientific">Brassica cretica</name>
    <name type="common">Mustard</name>
    <dbReference type="NCBI Taxonomy" id="69181"/>
    <lineage>
        <taxon>Eukaryota</taxon>
        <taxon>Viridiplantae</taxon>
        <taxon>Streptophyta</taxon>
        <taxon>Embryophyta</taxon>
        <taxon>Tracheophyta</taxon>
        <taxon>Spermatophyta</taxon>
        <taxon>Magnoliopsida</taxon>
        <taxon>eudicotyledons</taxon>
        <taxon>Gunneridae</taxon>
        <taxon>Pentapetalae</taxon>
        <taxon>rosids</taxon>
        <taxon>malvids</taxon>
        <taxon>Brassicales</taxon>
        <taxon>Brassicaceae</taxon>
        <taxon>Brassiceae</taxon>
        <taxon>Brassica</taxon>
    </lineage>
</organism>
<evidence type="ECO:0000313" key="3">
    <source>
        <dbReference type="Proteomes" id="UP000712281"/>
    </source>
</evidence>
<comment type="caution">
    <text evidence="2">The sequence shown here is derived from an EMBL/GenBank/DDBJ whole genome shotgun (WGS) entry which is preliminary data.</text>
</comment>
<evidence type="ECO:0000256" key="1">
    <source>
        <dbReference type="SAM" id="Coils"/>
    </source>
</evidence>
<name>A0A8S9J6A8_BRACR</name>
<reference evidence="2" key="1">
    <citation type="submission" date="2019-12" db="EMBL/GenBank/DDBJ databases">
        <title>Genome sequencing and annotation of Brassica cretica.</title>
        <authorList>
            <person name="Studholme D.J."/>
            <person name="Sarris P.F."/>
        </authorList>
    </citation>
    <scope>NUCLEOTIDE SEQUENCE</scope>
    <source>
        <strain evidence="2">PFS-001/15</strain>
        <tissue evidence="2">Leaf</tissue>
    </source>
</reference>
<protein>
    <submittedName>
        <fullName evidence="2">Uncharacterized protein</fullName>
    </submittedName>
</protein>
<proteinExistence type="predicted"/>
<gene>
    <name evidence="2" type="ORF">F2Q68_00004376</name>
</gene>
<dbReference type="AlphaFoldDB" id="A0A8S9J6A8"/>
<accession>A0A8S9J6A8</accession>
<keyword evidence="1" id="KW-0175">Coiled coil</keyword>
<sequence length="215" mass="23664">MVARIIARRDELKAELEASRGVVRELERKNAGLESEKVSLAASHEREMRRLRDSRILEVTRERGRVKAEMAAKANRRFARIRSREERRGRDYGGSEDIDKVHGDYGDEERANLAISKLSLAVIQKIVLAFVMDAEANVEAEWNPSHGSWSIMSSIFLGACDDFIYGKHLGEGGGGSRLSILPTLVSSKASVAMSLGDPTAPLGIGSLEVVKKVFA</sequence>
<dbReference type="EMBL" id="QGKW02001660">
    <property type="protein sequence ID" value="KAF2577861.1"/>
    <property type="molecule type" value="Genomic_DNA"/>
</dbReference>
<feature type="coiled-coil region" evidence="1">
    <location>
        <begin position="9"/>
        <end position="43"/>
    </location>
</feature>
<dbReference type="Proteomes" id="UP000712281">
    <property type="component" value="Unassembled WGS sequence"/>
</dbReference>